<organism evidence="2 3">
    <name type="scientific">Blattamonas nauphoetae</name>
    <dbReference type="NCBI Taxonomy" id="2049346"/>
    <lineage>
        <taxon>Eukaryota</taxon>
        <taxon>Metamonada</taxon>
        <taxon>Preaxostyla</taxon>
        <taxon>Oxymonadida</taxon>
        <taxon>Blattamonas</taxon>
    </lineage>
</organism>
<keyword evidence="3" id="KW-1185">Reference proteome</keyword>
<evidence type="ECO:0000313" key="3">
    <source>
        <dbReference type="Proteomes" id="UP001281761"/>
    </source>
</evidence>
<feature type="region of interest" description="Disordered" evidence="1">
    <location>
        <begin position="1"/>
        <end position="20"/>
    </location>
</feature>
<accession>A0ABQ9XM83</accession>
<feature type="region of interest" description="Disordered" evidence="1">
    <location>
        <begin position="44"/>
        <end position="65"/>
    </location>
</feature>
<evidence type="ECO:0000313" key="2">
    <source>
        <dbReference type="EMBL" id="KAK2952619.1"/>
    </source>
</evidence>
<sequence length="694" mass="79297">MPPKLKYSRKSTDSPSETHIQSNCSSMENTCIVIPSSETNLGKNSEIPVDSSYIQPTTDPVTDDGDEREYFRISRSILLFELKRKRINPDTKAGQELLEGDDVPLTTSVSWDQRLVLQDGIGTDEIGEGCLSLFAHVDSEMELSQTDITHAIRFLRYTTLHMEYHEGGSKALFEYLFPNCCLSKELASTLLKLFSLPSDALKRAFIAFYAVVHQSTSPAFTISETKTAFMEPPSLSQRNDAPFKPQRAHVTNHRIPYPSLPPRDTECYYSQIRTVLPSAFASSNDPPISDELLEYLLCDENHPTVDQSKLSASHFPEIQQFFVTIRGDLSSAFASAMGITNMNVAQQYLFSNFTEPKNKRLWVQGFESLLFRNGRKKILSDLELQSILFFLLRPPPGTELPSVNGSFAVTVDRLFLTDSPPHDMKSLWTLFIPTQPRHANFILTAFREFVPIIKHKCRDTIWTEWIFLFVEAVKPSTLPFTTEFITFHSNLIAFLTEHLTSIKSKVRWNTLILWFLDLTMDYAVHLSLHPFALERCEQNLILDFLALLFKLNLKADWVDPYYQKLKEMMNEAALSSPCPPFILTTELVSSLSNKETIEVIDRTVAHLNSNTSLTDDIILRICAFFRQSKKMNFGTIFKRLGRTKEQYVATLKTLLSLPLDILNQAPVNYLLKGRRSIEVLLDDKWEDAVIWDEY</sequence>
<comment type="caution">
    <text evidence="2">The sequence shown here is derived from an EMBL/GenBank/DDBJ whole genome shotgun (WGS) entry which is preliminary data.</text>
</comment>
<protein>
    <submittedName>
        <fullName evidence="2">Uncharacterized protein</fullName>
    </submittedName>
</protein>
<gene>
    <name evidence="2" type="ORF">BLNAU_12447</name>
</gene>
<evidence type="ECO:0000256" key="1">
    <source>
        <dbReference type="SAM" id="MobiDB-lite"/>
    </source>
</evidence>
<dbReference type="EMBL" id="JARBJD010000101">
    <property type="protein sequence ID" value="KAK2952619.1"/>
    <property type="molecule type" value="Genomic_DNA"/>
</dbReference>
<proteinExistence type="predicted"/>
<dbReference type="Proteomes" id="UP001281761">
    <property type="component" value="Unassembled WGS sequence"/>
</dbReference>
<name>A0ABQ9XM83_9EUKA</name>
<reference evidence="2 3" key="1">
    <citation type="journal article" date="2022" name="bioRxiv">
        <title>Genomics of Preaxostyla Flagellates Illuminates Evolutionary Transitions and the Path Towards Mitochondrial Loss.</title>
        <authorList>
            <person name="Novak L.V.F."/>
            <person name="Treitli S.C."/>
            <person name="Pyrih J."/>
            <person name="Halakuc P."/>
            <person name="Pipaliya S.V."/>
            <person name="Vacek V."/>
            <person name="Brzon O."/>
            <person name="Soukal P."/>
            <person name="Eme L."/>
            <person name="Dacks J.B."/>
            <person name="Karnkowska A."/>
            <person name="Elias M."/>
            <person name="Hampl V."/>
        </authorList>
    </citation>
    <scope>NUCLEOTIDE SEQUENCE [LARGE SCALE GENOMIC DNA]</scope>
    <source>
        <strain evidence="2">NAU3</strain>
        <tissue evidence="2">Gut</tissue>
    </source>
</reference>